<dbReference type="InterPro" id="IPR008928">
    <property type="entry name" value="6-hairpin_glycosidase_sf"/>
</dbReference>
<dbReference type="Gene3D" id="3.90.105.40">
    <property type="match status" value="1"/>
</dbReference>
<reference evidence="1 2" key="1">
    <citation type="submission" date="2016-11" db="EMBL/GenBank/DDBJ databases">
        <authorList>
            <person name="Jaros S."/>
            <person name="Januszkiewicz K."/>
            <person name="Wedrychowicz H."/>
        </authorList>
    </citation>
    <scope>NUCLEOTIDE SEQUENCE [LARGE SCALE GENOMIC DNA]</scope>
    <source>
        <strain evidence="1 2">CECT 7868</strain>
    </source>
</reference>
<dbReference type="STRING" id="1216006.VA7868_04104"/>
<evidence type="ECO:0000313" key="2">
    <source>
        <dbReference type="Proteomes" id="UP000184608"/>
    </source>
</evidence>
<name>A0A1M6CZH9_9VIBR</name>
<dbReference type="OrthoDB" id="92725at2"/>
<keyword evidence="2" id="KW-1185">Reference proteome</keyword>
<dbReference type="GO" id="GO:0042597">
    <property type="term" value="C:periplasmic space"/>
    <property type="evidence" value="ECO:0007669"/>
    <property type="project" value="InterPro"/>
</dbReference>
<dbReference type="RefSeq" id="WP_073605708.1">
    <property type="nucleotide sequence ID" value="NZ_FQXZ01000046.1"/>
</dbReference>
<dbReference type="InterPro" id="IPR010702">
    <property type="entry name" value="Pectate_lyase_2"/>
</dbReference>
<dbReference type="EMBL" id="FQXZ01000046">
    <property type="protein sequence ID" value="SHI66475.1"/>
    <property type="molecule type" value="Genomic_DNA"/>
</dbReference>
<evidence type="ECO:0000313" key="1">
    <source>
        <dbReference type="EMBL" id="SHI66475.1"/>
    </source>
</evidence>
<dbReference type="SUPFAM" id="SSF48208">
    <property type="entry name" value="Six-hairpin glycosidases"/>
    <property type="match status" value="1"/>
</dbReference>
<accession>A0A1M6CZH9</accession>
<dbReference type="AlphaFoldDB" id="A0A1M6CZH9"/>
<dbReference type="GO" id="GO:0047489">
    <property type="term" value="F:pectate disaccharide-lyase activity"/>
    <property type="evidence" value="ECO:0007669"/>
    <property type="project" value="UniProtKB-EC"/>
</dbReference>
<proteinExistence type="predicted"/>
<dbReference type="EC" id="4.2.2.9" evidence="1"/>
<protein>
    <submittedName>
        <fullName evidence="1">Pectate disaccharide-lyase</fullName>
        <ecNumber evidence="1">4.2.2.9</ecNumber>
    </submittedName>
</protein>
<gene>
    <name evidence="1" type="primary">pelW</name>
    <name evidence="1" type="ORF">VA7868_04104</name>
</gene>
<organism evidence="1 2">
    <name type="scientific">Vibrio aerogenes CECT 7868</name>
    <dbReference type="NCBI Taxonomy" id="1216006"/>
    <lineage>
        <taxon>Bacteria</taxon>
        <taxon>Pseudomonadati</taxon>
        <taxon>Pseudomonadota</taxon>
        <taxon>Gammaproteobacteria</taxon>
        <taxon>Vibrionales</taxon>
        <taxon>Vibrionaceae</taxon>
        <taxon>Vibrio</taxon>
    </lineage>
</organism>
<dbReference type="Gene3D" id="1.50.10.20">
    <property type="match status" value="2"/>
</dbReference>
<keyword evidence="1" id="KW-0456">Lyase</keyword>
<sequence>MNTQASFLPLLTEYYQRIYARAQASSSPLLADGIDSLNDTPVYWTYPDGQQVPMSNFASQQNFMRGLSAMSLITGDEQYQAQANQTTEYFLTHYTDKESGLFHWGGHRFVHRDTGNIEGPASKECVHELKHHFPYYELLHQVAPETTRKYLQGFWAAHVLDWRKLDLSRHGEYGKSFPENIFGQTEPQPVVNPNRWPELPETIGLTFVNASTDLIYAACHYYKYSGDQNAIKWAKHLYHQFVLARHPKTRMPVYQFSSPLQREPIPDDDRNTFSWFGDRAKRQFGPEFGEIAREANVLFRDSWPVVVDNPLAILECARFLADEELTEWAIEGINAYFRYAWDESTNEIIPMWNSGQDMTGYVFPRDGYYGDKGTELKRQPTDPAYLLTLVRASALSENADLRTLTAKMFSCFKLGKLDLQTLEPVSLTPKTELCSPYLVFALLELERLTNNKALRKLAEQVGHNLVEKHYHRGYFLPDSHHRYTRLDDPTPYALVALEAARQGIYHKIPVAISTGGYLHGDQKINGEIKVVYDLDVIYNQTVSDEEIHAVTERN</sequence>
<dbReference type="GO" id="GO:0045490">
    <property type="term" value="P:pectin catabolic process"/>
    <property type="evidence" value="ECO:0007669"/>
    <property type="project" value="InterPro"/>
</dbReference>
<dbReference type="Proteomes" id="UP000184608">
    <property type="component" value="Unassembled WGS sequence"/>
</dbReference>
<dbReference type="Pfam" id="PF06917">
    <property type="entry name" value="Pectate_lyase_2"/>
    <property type="match status" value="1"/>
</dbReference>